<evidence type="ECO:0000313" key="2">
    <source>
        <dbReference type="EMBL" id="KKL08177.1"/>
    </source>
</evidence>
<dbReference type="SUPFAM" id="SSF81923">
    <property type="entry name" value="Double Clp-N motif"/>
    <property type="match status" value="1"/>
</dbReference>
<sequence>MYERFTSRARKCMQLANQEAQRFNHEYIGTEHILLGLISRKGDIGCGMTVIVNLHVSLVSICLEVEKLMQSGPDTVVVGKLPFTPGHKRVIEYSMEEARNLNHNYVGTEHILLGLLREHEGIAAQVLRNLGLTLHKVYEEVVRLLGEQEEPVAKPEWKWQPQGDGALLRLMHGSRVVLVIDRMRVLVKDAGRVTNEPVSFGRGEWPSWEDRQHVLTMLNDPGAAREEVVRLTGEKEASCSELDVCSMCGVVFE</sequence>
<protein>
    <recommendedName>
        <fullName evidence="1">Clp R domain-containing protein</fullName>
    </recommendedName>
</protein>
<dbReference type="InterPro" id="IPR004176">
    <property type="entry name" value="Clp_R_N"/>
</dbReference>
<evidence type="ECO:0000259" key="1">
    <source>
        <dbReference type="PROSITE" id="PS51903"/>
    </source>
</evidence>
<proteinExistence type="predicted"/>
<reference evidence="2" key="1">
    <citation type="journal article" date="2015" name="Nature">
        <title>Complex archaea that bridge the gap between prokaryotes and eukaryotes.</title>
        <authorList>
            <person name="Spang A."/>
            <person name="Saw J.H."/>
            <person name="Jorgensen S.L."/>
            <person name="Zaremba-Niedzwiedzka K."/>
            <person name="Martijn J."/>
            <person name="Lind A.E."/>
            <person name="van Eijk R."/>
            <person name="Schleper C."/>
            <person name="Guy L."/>
            <person name="Ettema T.J."/>
        </authorList>
    </citation>
    <scope>NUCLEOTIDE SEQUENCE</scope>
</reference>
<name>A0A0F9B2Z5_9ZZZZ</name>
<organism evidence="2">
    <name type="scientific">marine sediment metagenome</name>
    <dbReference type="NCBI Taxonomy" id="412755"/>
    <lineage>
        <taxon>unclassified sequences</taxon>
        <taxon>metagenomes</taxon>
        <taxon>ecological metagenomes</taxon>
    </lineage>
</organism>
<dbReference type="Gene3D" id="1.10.1780.10">
    <property type="entry name" value="Clp, N-terminal domain"/>
    <property type="match status" value="1"/>
</dbReference>
<comment type="caution">
    <text evidence="2">The sequence shown here is derived from an EMBL/GenBank/DDBJ whole genome shotgun (WGS) entry which is preliminary data.</text>
</comment>
<feature type="domain" description="Clp R" evidence="1">
    <location>
        <begin position="2"/>
        <end position="147"/>
    </location>
</feature>
<dbReference type="PANTHER" id="PTHR47016:SF5">
    <property type="entry name" value="CLP DOMAIN SUPERFAMILY PROTEIN"/>
    <property type="match status" value="1"/>
</dbReference>
<feature type="non-terminal residue" evidence="2">
    <location>
        <position position="253"/>
    </location>
</feature>
<dbReference type="AlphaFoldDB" id="A0A0F9B2Z5"/>
<gene>
    <name evidence="2" type="ORF">LCGC14_2578490</name>
</gene>
<dbReference type="PROSITE" id="PS51903">
    <property type="entry name" value="CLP_R"/>
    <property type="match status" value="1"/>
</dbReference>
<accession>A0A0F9B2Z5</accession>
<dbReference type="InterPro" id="IPR036628">
    <property type="entry name" value="Clp_N_dom_sf"/>
</dbReference>
<dbReference type="EMBL" id="LAZR01042987">
    <property type="protein sequence ID" value="KKL08177.1"/>
    <property type="molecule type" value="Genomic_DNA"/>
</dbReference>
<dbReference type="PANTHER" id="PTHR47016">
    <property type="entry name" value="ATP-DEPENDENT CLP PROTEASE ATP-BINDING SUBUNIT CLPT1, CHLOROPLASTIC"/>
    <property type="match status" value="1"/>
</dbReference>
<dbReference type="Pfam" id="PF02861">
    <property type="entry name" value="Clp_N"/>
    <property type="match status" value="1"/>
</dbReference>
<dbReference type="InterPro" id="IPR044217">
    <property type="entry name" value="CLPT1/2"/>
</dbReference>